<keyword evidence="4" id="KW-1185">Reference proteome</keyword>
<keyword evidence="2" id="KW-1133">Transmembrane helix</keyword>
<dbReference type="EMBL" id="JAUEDM010000001">
    <property type="protein sequence ID" value="KAK3329518.1"/>
    <property type="molecule type" value="Genomic_DNA"/>
</dbReference>
<dbReference type="PANTHER" id="PTHR35394">
    <property type="entry name" value="DUF3176 DOMAIN-CONTAINING PROTEIN"/>
    <property type="match status" value="1"/>
</dbReference>
<evidence type="ECO:0000313" key="4">
    <source>
        <dbReference type="Proteomes" id="UP001283341"/>
    </source>
</evidence>
<protein>
    <submittedName>
        <fullName evidence="3">Uncharacterized protein</fullName>
    </submittedName>
</protein>
<proteinExistence type="predicted"/>
<evidence type="ECO:0000256" key="1">
    <source>
        <dbReference type="SAM" id="MobiDB-lite"/>
    </source>
</evidence>
<keyword evidence="2" id="KW-0812">Transmembrane</keyword>
<dbReference type="AlphaFoldDB" id="A0AAE0IQJ5"/>
<dbReference type="PANTHER" id="PTHR35394:SF5">
    <property type="entry name" value="DUF3176 DOMAIN-CONTAINING PROTEIN"/>
    <property type="match status" value="1"/>
</dbReference>
<dbReference type="Pfam" id="PF11374">
    <property type="entry name" value="DUF3176"/>
    <property type="match status" value="1"/>
</dbReference>
<dbReference type="InterPro" id="IPR021514">
    <property type="entry name" value="DUF3176"/>
</dbReference>
<reference evidence="3" key="1">
    <citation type="journal article" date="2023" name="Mol. Phylogenet. Evol.">
        <title>Genome-scale phylogeny and comparative genomics of the fungal order Sordariales.</title>
        <authorList>
            <person name="Hensen N."/>
            <person name="Bonometti L."/>
            <person name="Westerberg I."/>
            <person name="Brannstrom I.O."/>
            <person name="Guillou S."/>
            <person name="Cros-Aarteil S."/>
            <person name="Calhoun S."/>
            <person name="Haridas S."/>
            <person name="Kuo A."/>
            <person name="Mondo S."/>
            <person name="Pangilinan J."/>
            <person name="Riley R."/>
            <person name="LaButti K."/>
            <person name="Andreopoulos B."/>
            <person name="Lipzen A."/>
            <person name="Chen C."/>
            <person name="Yan M."/>
            <person name="Daum C."/>
            <person name="Ng V."/>
            <person name="Clum A."/>
            <person name="Steindorff A."/>
            <person name="Ohm R.A."/>
            <person name="Martin F."/>
            <person name="Silar P."/>
            <person name="Natvig D.O."/>
            <person name="Lalanne C."/>
            <person name="Gautier V."/>
            <person name="Ament-Velasquez S.L."/>
            <person name="Kruys A."/>
            <person name="Hutchinson M.I."/>
            <person name="Powell A.J."/>
            <person name="Barry K."/>
            <person name="Miller A.N."/>
            <person name="Grigoriev I.V."/>
            <person name="Debuchy R."/>
            <person name="Gladieux P."/>
            <person name="Hiltunen Thoren M."/>
            <person name="Johannesson H."/>
        </authorList>
    </citation>
    <scope>NUCLEOTIDE SEQUENCE</scope>
    <source>
        <strain evidence="3">CBS 118394</strain>
    </source>
</reference>
<evidence type="ECO:0000256" key="2">
    <source>
        <dbReference type="SAM" id="Phobius"/>
    </source>
</evidence>
<sequence>MDSRNPALPKVPLPVPEPRPPIEDPPLPEPPPPSRDFPLPELRLSIRDSVEEDAGRNLKPNFADEFKSGKLFEHNADEFETVNLGPQVEKQDRPPPKGHKYRGRKYFSSLAWWKSEYWYAIVCVAAALCLSMLLRAYNNQVVPELDWGIQIDTAIIAIVTIMRISLRAFVDAAFSQAAWIWVSEMCQRKCKHTAYLSDFKDEIQVSQHTIIIVSAPYSHKSTRRHRVGCMGAAIIILTQGFETFSQQMVTFEQRPQKIRVENRTSMAAPPPARSEVWDTYLSRGYTGDFVPTLSTKAAVYSGIISTQSPLAMVSCETGNCSWPLVPTLAACGECTSIPVSTSCNQTSRICTYSTESGTSIADPMDEAEHTTFTVSPSNGTVYQINSTNRAYLSVFDMLSLSLASGQDLVTDANQCALWFCIRSYRVSVSEGIQKHTVEGNWSETTLEHGNGLRGTQYVFSNISDNLNVDNKTRYAVTHEAMTALRGFMTDVTYGTVRANAYTLDYSSDWVEAMWNATDHLQDWIGVLAESLTVEIRSNGRTDGGLPTNRYDGSATQLALFIRVHWGWMIYPGGMILISIYYLFHAIFSSARFGVPVWRGGALPMLFSRVDDNINDRVGDGMDVPNGLEDRVGHIPVAMYRGENGQWGFRTTAGERDGS</sequence>
<feature type="region of interest" description="Disordered" evidence="1">
    <location>
        <begin position="1"/>
        <end position="41"/>
    </location>
</feature>
<reference evidence="3" key="2">
    <citation type="submission" date="2023-06" db="EMBL/GenBank/DDBJ databases">
        <authorList>
            <consortium name="Lawrence Berkeley National Laboratory"/>
            <person name="Haridas S."/>
            <person name="Hensen N."/>
            <person name="Bonometti L."/>
            <person name="Westerberg I."/>
            <person name="Brannstrom I.O."/>
            <person name="Guillou S."/>
            <person name="Cros-Aarteil S."/>
            <person name="Calhoun S."/>
            <person name="Kuo A."/>
            <person name="Mondo S."/>
            <person name="Pangilinan J."/>
            <person name="Riley R."/>
            <person name="Labutti K."/>
            <person name="Andreopoulos B."/>
            <person name="Lipzen A."/>
            <person name="Chen C."/>
            <person name="Yanf M."/>
            <person name="Daum C."/>
            <person name="Ng V."/>
            <person name="Clum A."/>
            <person name="Steindorff A."/>
            <person name="Ohm R."/>
            <person name="Martin F."/>
            <person name="Silar P."/>
            <person name="Natvig D."/>
            <person name="Lalanne C."/>
            <person name="Gautier V."/>
            <person name="Ament-Velasquez S.L."/>
            <person name="Kruys A."/>
            <person name="Hutchinson M.I."/>
            <person name="Powell A.J."/>
            <person name="Barry K."/>
            <person name="Miller A.N."/>
            <person name="Grigoriev I.V."/>
            <person name="Debuchy R."/>
            <person name="Gladieux P."/>
            <person name="Thoren M.H."/>
            <person name="Johannesson H."/>
        </authorList>
    </citation>
    <scope>NUCLEOTIDE SEQUENCE</scope>
    <source>
        <strain evidence="3">CBS 118394</strain>
    </source>
</reference>
<feature type="transmembrane region" description="Helical" evidence="2">
    <location>
        <begin position="565"/>
        <end position="583"/>
    </location>
</feature>
<evidence type="ECO:0000313" key="3">
    <source>
        <dbReference type="EMBL" id="KAK3329518.1"/>
    </source>
</evidence>
<keyword evidence="2" id="KW-0472">Membrane</keyword>
<comment type="caution">
    <text evidence="3">The sequence shown here is derived from an EMBL/GenBank/DDBJ whole genome shotgun (WGS) entry which is preliminary data.</text>
</comment>
<accession>A0AAE0IQJ5</accession>
<feature type="compositionally biased region" description="Pro residues" evidence="1">
    <location>
        <begin position="9"/>
        <end position="35"/>
    </location>
</feature>
<gene>
    <name evidence="3" type="ORF">B0H66DRAFT_526903</name>
</gene>
<organism evidence="3 4">
    <name type="scientific">Apodospora peruviana</name>
    <dbReference type="NCBI Taxonomy" id="516989"/>
    <lineage>
        <taxon>Eukaryota</taxon>
        <taxon>Fungi</taxon>
        <taxon>Dikarya</taxon>
        <taxon>Ascomycota</taxon>
        <taxon>Pezizomycotina</taxon>
        <taxon>Sordariomycetes</taxon>
        <taxon>Sordariomycetidae</taxon>
        <taxon>Sordariales</taxon>
        <taxon>Lasiosphaeriaceae</taxon>
        <taxon>Apodospora</taxon>
    </lineage>
</organism>
<name>A0AAE0IQJ5_9PEZI</name>
<dbReference type="Proteomes" id="UP001283341">
    <property type="component" value="Unassembled WGS sequence"/>
</dbReference>